<organism evidence="2 3">
    <name type="scientific">Ruegeria haliotis</name>
    <dbReference type="NCBI Taxonomy" id="2747601"/>
    <lineage>
        <taxon>Bacteria</taxon>
        <taxon>Pseudomonadati</taxon>
        <taxon>Pseudomonadota</taxon>
        <taxon>Alphaproteobacteria</taxon>
        <taxon>Rhodobacterales</taxon>
        <taxon>Roseobacteraceae</taxon>
        <taxon>Ruegeria</taxon>
    </lineage>
</organism>
<dbReference type="Pfam" id="PF20337">
    <property type="entry name" value="DUF6632"/>
    <property type="match status" value="1"/>
</dbReference>
<keyword evidence="1" id="KW-0472">Membrane</keyword>
<feature type="transmembrane region" description="Helical" evidence="1">
    <location>
        <begin position="44"/>
        <end position="61"/>
    </location>
</feature>
<reference evidence="2 3" key="1">
    <citation type="submission" date="2020-06" db="EMBL/GenBank/DDBJ databases">
        <authorList>
            <person name="Cao W.R."/>
        </authorList>
    </citation>
    <scope>NUCLEOTIDE SEQUENCE [LARGE SCALE GENOMIC DNA]</scope>
    <source>
        <strain evidence="2 3">B1Z28</strain>
    </source>
</reference>
<feature type="transmembrane region" description="Helical" evidence="1">
    <location>
        <begin position="73"/>
        <end position="93"/>
    </location>
</feature>
<gene>
    <name evidence="2" type="ORF">HW561_14020</name>
</gene>
<keyword evidence="1" id="KW-1133">Transmembrane helix</keyword>
<feature type="transmembrane region" description="Helical" evidence="1">
    <location>
        <begin position="12"/>
        <end position="32"/>
    </location>
</feature>
<protein>
    <recommendedName>
        <fullName evidence="4">SPW repeat-containing protein</fullName>
    </recommendedName>
</protein>
<name>A0ABX2PRX7_9RHOB</name>
<evidence type="ECO:0008006" key="4">
    <source>
        <dbReference type="Google" id="ProtNLM"/>
    </source>
</evidence>
<dbReference type="InterPro" id="IPR046572">
    <property type="entry name" value="DUF6632"/>
</dbReference>
<keyword evidence="3" id="KW-1185">Reference proteome</keyword>
<dbReference type="RefSeq" id="WP_176865808.1">
    <property type="nucleotide sequence ID" value="NZ_JABXWT010000008.1"/>
</dbReference>
<dbReference type="Proteomes" id="UP000630805">
    <property type="component" value="Unassembled WGS sequence"/>
</dbReference>
<dbReference type="EMBL" id="JABXWT010000008">
    <property type="protein sequence ID" value="NVO56907.1"/>
    <property type="molecule type" value="Genomic_DNA"/>
</dbReference>
<comment type="caution">
    <text evidence="2">The sequence shown here is derived from an EMBL/GenBank/DDBJ whole genome shotgun (WGS) entry which is preliminary data.</text>
</comment>
<keyword evidence="1" id="KW-0812">Transmembrane</keyword>
<evidence type="ECO:0000256" key="1">
    <source>
        <dbReference type="SAM" id="Phobius"/>
    </source>
</evidence>
<accession>A0ABX2PRX7</accession>
<sequence length="135" mass="14969">MSPESRAKGLKIALVLFGTICFLIYPLAAIWPSGWVWHGGEGQHYFQMICGIYAVLGWFLIRASSAPQNHKSLIGFTIWSSIVHAVIMAIQVSHDHMEIGHLVGDIPALIIVAAVLWYLSPRVSETPRTSERTSK</sequence>
<evidence type="ECO:0000313" key="2">
    <source>
        <dbReference type="EMBL" id="NVO56907.1"/>
    </source>
</evidence>
<evidence type="ECO:0000313" key="3">
    <source>
        <dbReference type="Proteomes" id="UP000630805"/>
    </source>
</evidence>
<feature type="transmembrane region" description="Helical" evidence="1">
    <location>
        <begin position="99"/>
        <end position="119"/>
    </location>
</feature>
<proteinExistence type="predicted"/>